<protein>
    <submittedName>
        <fullName evidence="2">Uncharacterized protein</fullName>
    </submittedName>
</protein>
<evidence type="ECO:0000313" key="3">
    <source>
        <dbReference type="Proteomes" id="UP000680038"/>
    </source>
</evidence>
<gene>
    <name evidence="2" type="ORF">DYBT9275_02855</name>
</gene>
<keyword evidence="3" id="KW-1185">Reference proteome</keyword>
<keyword evidence="1" id="KW-1133">Transmembrane helix</keyword>
<proteinExistence type="predicted"/>
<reference evidence="2" key="1">
    <citation type="submission" date="2021-04" db="EMBL/GenBank/DDBJ databases">
        <authorList>
            <person name="Rodrigo-Torres L."/>
            <person name="Arahal R. D."/>
            <person name="Lucena T."/>
        </authorList>
    </citation>
    <scope>NUCLEOTIDE SEQUENCE</scope>
    <source>
        <strain evidence="2">CECT 9275</strain>
    </source>
</reference>
<organism evidence="2 3">
    <name type="scientific">Dyadobacter helix</name>
    <dbReference type="NCBI Taxonomy" id="2822344"/>
    <lineage>
        <taxon>Bacteria</taxon>
        <taxon>Pseudomonadati</taxon>
        <taxon>Bacteroidota</taxon>
        <taxon>Cytophagia</taxon>
        <taxon>Cytophagales</taxon>
        <taxon>Spirosomataceae</taxon>
        <taxon>Dyadobacter</taxon>
    </lineage>
</organism>
<evidence type="ECO:0000256" key="1">
    <source>
        <dbReference type="SAM" id="Phobius"/>
    </source>
</evidence>
<feature type="transmembrane region" description="Helical" evidence="1">
    <location>
        <begin position="38"/>
        <end position="58"/>
    </location>
</feature>
<feature type="transmembrane region" description="Helical" evidence="1">
    <location>
        <begin position="7"/>
        <end position="32"/>
    </location>
</feature>
<keyword evidence="1" id="KW-0472">Membrane</keyword>
<sequence>MENFRVIIYYIINVFVFILLRYATILLIFIAWGIGNNYTYSFLQYLPALFLQVFLIIYSRKRIKWLEVKNQNIVIFILLCLFFF</sequence>
<comment type="caution">
    <text evidence="2">The sequence shown here is derived from an EMBL/GenBank/DDBJ whole genome shotgun (WGS) entry which is preliminary data.</text>
</comment>
<dbReference type="AlphaFoldDB" id="A0A916N685"/>
<dbReference type="Proteomes" id="UP000680038">
    <property type="component" value="Unassembled WGS sequence"/>
</dbReference>
<name>A0A916N685_9BACT</name>
<keyword evidence="1" id="KW-0812">Transmembrane</keyword>
<accession>A0A916N685</accession>
<evidence type="ECO:0000313" key="2">
    <source>
        <dbReference type="EMBL" id="CAG5002275.1"/>
    </source>
</evidence>
<dbReference type="EMBL" id="CAJRAF010000002">
    <property type="protein sequence ID" value="CAG5002275.1"/>
    <property type="molecule type" value="Genomic_DNA"/>
</dbReference>